<dbReference type="AlphaFoldDB" id="A0AAD1W9P2"/>
<evidence type="ECO:0000313" key="2">
    <source>
        <dbReference type="EMBL" id="CAH2294095.1"/>
    </source>
</evidence>
<accession>A0AAD1W9P2</accession>
<evidence type="ECO:0000256" key="1">
    <source>
        <dbReference type="SAM" id="MobiDB-lite"/>
    </source>
</evidence>
<sequence length="166" mass="17922">MPTAAYRSRSRGETAAPPELGTTRQTTNLPPGPVGVIPVLPSHIKHTGGRAAQTVGVQHSQGTAKMVAQHRPQTKGTDTQPSPQPMAALDRLCKSSWAILRNSGATHVQAMRAVAVWLHPATRRRHYDAMLRAPRTTARAAANDQQNRKHYPGIRAQTPDLTHAGT</sequence>
<name>A0AAD1W9P2_PELCU</name>
<feature type="region of interest" description="Disordered" evidence="1">
    <location>
        <begin position="1"/>
        <end position="34"/>
    </location>
</feature>
<proteinExistence type="predicted"/>
<dbReference type="EMBL" id="OW240916">
    <property type="protein sequence ID" value="CAH2294095.1"/>
    <property type="molecule type" value="Genomic_DNA"/>
</dbReference>
<organism evidence="2 3">
    <name type="scientific">Pelobates cultripes</name>
    <name type="common">Western spadefoot toad</name>
    <dbReference type="NCBI Taxonomy" id="61616"/>
    <lineage>
        <taxon>Eukaryota</taxon>
        <taxon>Metazoa</taxon>
        <taxon>Chordata</taxon>
        <taxon>Craniata</taxon>
        <taxon>Vertebrata</taxon>
        <taxon>Euteleostomi</taxon>
        <taxon>Amphibia</taxon>
        <taxon>Batrachia</taxon>
        <taxon>Anura</taxon>
        <taxon>Pelobatoidea</taxon>
        <taxon>Pelobatidae</taxon>
        <taxon>Pelobates</taxon>
    </lineage>
</organism>
<dbReference type="Proteomes" id="UP001295444">
    <property type="component" value="Chromosome 05"/>
</dbReference>
<gene>
    <name evidence="2" type="ORF">PECUL_23A046832</name>
</gene>
<keyword evidence="3" id="KW-1185">Reference proteome</keyword>
<protein>
    <submittedName>
        <fullName evidence="2">Uncharacterized protein</fullName>
    </submittedName>
</protein>
<feature type="region of interest" description="Disordered" evidence="1">
    <location>
        <begin position="139"/>
        <end position="166"/>
    </location>
</feature>
<reference evidence="2" key="1">
    <citation type="submission" date="2022-03" db="EMBL/GenBank/DDBJ databases">
        <authorList>
            <person name="Alioto T."/>
            <person name="Alioto T."/>
            <person name="Gomez Garrido J."/>
        </authorList>
    </citation>
    <scope>NUCLEOTIDE SEQUENCE</scope>
</reference>
<evidence type="ECO:0000313" key="3">
    <source>
        <dbReference type="Proteomes" id="UP001295444"/>
    </source>
</evidence>